<dbReference type="Proteomes" id="UP000177310">
    <property type="component" value="Unassembled WGS sequence"/>
</dbReference>
<gene>
    <name evidence="1" type="ORF">A3J59_01445</name>
</gene>
<dbReference type="AlphaFoldDB" id="A0A1G1YFN2"/>
<accession>A0A1G1YFN2</accession>
<dbReference type="EMBL" id="MHIL01000028">
    <property type="protein sequence ID" value="OGY50646.1"/>
    <property type="molecule type" value="Genomic_DNA"/>
</dbReference>
<reference evidence="1 2" key="1">
    <citation type="journal article" date="2016" name="Nat. Commun.">
        <title>Thousands of microbial genomes shed light on interconnected biogeochemical processes in an aquifer system.</title>
        <authorList>
            <person name="Anantharaman K."/>
            <person name="Brown C.T."/>
            <person name="Hug L.A."/>
            <person name="Sharon I."/>
            <person name="Castelle C.J."/>
            <person name="Probst A.J."/>
            <person name="Thomas B.C."/>
            <person name="Singh A."/>
            <person name="Wilkins M.J."/>
            <person name="Karaoz U."/>
            <person name="Brodie E.L."/>
            <person name="Williams K.H."/>
            <person name="Hubbard S.S."/>
            <person name="Banfield J.F."/>
        </authorList>
    </citation>
    <scope>NUCLEOTIDE SEQUENCE [LARGE SCALE GENOMIC DNA]</scope>
</reference>
<comment type="caution">
    <text evidence="1">The sequence shown here is derived from an EMBL/GenBank/DDBJ whole genome shotgun (WGS) entry which is preliminary data.</text>
</comment>
<sequence length="67" mass="7872">MREKFRDQRDLWEAQHENRKVESERLENTPNLFAKQCVDLLPENGIILEAGAANGRDARFFAKEKKL</sequence>
<dbReference type="STRING" id="1797542.A3J59_01445"/>
<evidence type="ECO:0000313" key="2">
    <source>
        <dbReference type="Proteomes" id="UP000177310"/>
    </source>
</evidence>
<evidence type="ECO:0008006" key="3">
    <source>
        <dbReference type="Google" id="ProtNLM"/>
    </source>
</evidence>
<evidence type="ECO:0000313" key="1">
    <source>
        <dbReference type="EMBL" id="OGY50646.1"/>
    </source>
</evidence>
<proteinExistence type="predicted"/>
<name>A0A1G1YFN2_9BACT</name>
<protein>
    <recommendedName>
        <fullName evidence="3">Methyltransferase type 11 domain-containing protein</fullName>
    </recommendedName>
</protein>
<organism evidence="1 2">
    <name type="scientific">Candidatus Buchananbacteria bacterium RIFCSPHIGHO2_02_FULL_56_16</name>
    <dbReference type="NCBI Taxonomy" id="1797542"/>
    <lineage>
        <taxon>Bacteria</taxon>
        <taxon>Candidatus Buchananiibacteriota</taxon>
    </lineage>
</organism>